<dbReference type="GO" id="GO:0016020">
    <property type="term" value="C:membrane"/>
    <property type="evidence" value="ECO:0007669"/>
    <property type="project" value="UniProtKB-SubCell"/>
</dbReference>
<feature type="domain" description="EamA" evidence="8">
    <location>
        <begin position="741"/>
        <end position="879"/>
    </location>
</feature>
<feature type="transmembrane region" description="Helical" evidence="7">
    <location>
        <begin position="687"/>
        <end position="707"/>
    </location>
</feature>
<feature type="transmembrane region" description="Helical" evidence="7">
    <location>
        <begin position="593"/>
        <end position="614"/>
    </location>
</feature>
<organism evidence="9">
    <name type="scientific">Oryza barthii</name>
    <dbReference type="NCBI Taxonomy" id="65489"/>
    <lineage>
        <taxon>Eukaryota</taxon>
        <taxon>Viridiplantae</taxon>
        <taxon>Streptophyta</taxon>
        <taxon>Embryophyta</taxon>
        <taxon>Tracheophyta</taxon>
        <taxon>Spermatophyta</taxon>
        <taxon>Magnoliopsida</taxon>
        <taxon>Liliopsida</taxon>
        <taxon>Poales</taxon>
        <taxon>Poaceae</taxon>
        <taxon>BOP clade</taxon>
        <taxon>Oryzoideae</taxon>
        <taxon>Oryzeae</taxon>
        <taxon>Oryzinae</taxon>
        <taxon>Oryza</taxon>
    </lineage>
</organism>
<dbReference type="PANTHER" id="PTHR31218">
    <property type="entry name" value="WAT1-RELATED PROTEIN"/>
    <property type="match status" value="1"/>
</dbReference>
<feature type="region of interest" description="Disordered" evidence="6">
    <location>
        <begin position="907"/>
        <end position="936"/>
    </location>
</feature>
<feature type="transmembrane region" description="Helical" evidence="7">
    <location>
        <begin position="7"/>
        <end position="28"/>
    </location>
</feature>
<reference evidence="9" key="2">
    <citation type="submission" date="2015-03" db="UniProtKB">
        <authorList>
            <consortium name="EnsemblPlants"/>
        </authorList>
    </citation>
    <scope>IDENTIFICATION</scope>
</reference>
<feature type="transmembrane region" description="Helical" evidence="7">
    <location>
        <begin position="93"/>
        <end position="117"/>
    </location>
</feature>
<evidence type="ECO:0000256" key="4">
    <source>
        <dbReference type="ARBA" id="ARBA00022989"/>
    </source>
</evidence>
<dbReference type="HOGENOM" id="CLU_005241_0_0_1"/>
<dbReference type="InterPro" id="IPR030184">
    <property type="entry name" value="WAT1-related"/>
</dbReference>
<dbReference type="GO" id="GO:0022857">
    <property type="term" value="F:transmembrane transporter activity"/>
    <property type="evidence" value="ECO:0007669"/>
    <property type="project" value="InterPro"/>
</dbReference>
<dbReference type="SUPFAM" id="SSF103481">
    <property type="entry name" value="Multidrug resistance efflux transporter EmrE"/>
    <property type="match status" value="4"/>
</dbReference>
<accession>A0A0D3EKX8</accession>
<feature type="transmembrane region" description="Helical" evidence="7">
    <location>
        <begin position="862"/>
        <end position="881"/>
    </location>
</feature>
<evidence type="ECO:0000259" key="8">
    <source>
        <dbReference type="Pfam" id="PF00892"/>
    </source>
</evidence>
<dbReference type="Proteomes" id="UP000026960">
    <property type="component" value="Chromosome 1"/>
</dbReference>
<name>A0A0D3EKX8_9ORYZ</name>
<feature type="transmembrane region" description="Helical" evidence="7">
    <location>
        <begin position="651"/>
        <end position="675"/>
    </location>
</feature>
<feature type="transmembrane region" description="Helical" evidence="7">
    <location>
        <begin position="423"/>
        <end position="441"/>
    </location>
</feature>
<dbReference type="Pfam" id="PF00892">
    <property type="entry name" value="EamA"/>
    <property type="match status" value="5"/>
</dbReference>
<feature type="transmembrane region" description="Helical" evidence="7">
    <location>
        <begin position="835"/>
        <end position="856"/>
    </location>
</feature>
<dbReference type="eggNOG" id="ENOG502QUJ3">
    <property type="taxonomic scope" value="Eukaryota"/>
</dbReference>
<evidence type="ECO:0000313" key="10">
    <source>
        <dbReference type="Proteomes" id="UP000026960"/>
    </source>
</evidence>
<keyword evidence="4 7" id="KW-1133">Transmembrane helix</keyword>
<feature type="transmembrane region" description="Helical" evidence="7">
    <location>
        <begin position="626"/>
        <end position="645"/>
    </location>
</feature>
<feature type="domain" description="EamA" evidence="8">
    <location>
        <begin position="344"/>
        <end position="443"/>
    </location>
</feature>
<feature type="transmembrane region" description="Helical" evidence="7">
    <location>
        <begin position="743"/>
        <end position="764"/>
    </location>
</feature>
<feature type="transmembrane region" description="Helical" evidence="7">
    <location>
        <begin position="392"/>
        <end position="411"/>
    </location>
</feature>
<protein>
    <recommendedName>
        <fullName evidence="8">EamA domain-containing protein</fullName>
    </recommendedName>
</protein>
<feature type="transmembrane region" description="Helical" evidence="7">
    <location>
        <begin position="807"/>
        <end position="828"/>
    </location>
</feature>
<evidence type="ECO:0000256" key="7">
    <source>
        <dbReference type="SAM" id="Phobius"/>
    </source>
</evidence>
<comment type="similarity">
    <text evidence="2">Belongs to the drug/metabolite transporter (DMT) superfamily. Plant drug/metabolite exporter (P-DME) (TC 2.A.7.4) family.</text>
</comment>
<evidence type="ECO:0000256" key="3">
    <source>
        <dbReference type="ARBA" id="ARBA00022692"/>
    </source>
</evidence>
<reference evidence="9" key="1">
    <citation type="journal article" date="2009" name="Rice">
        <title>De Novo Next Generation Sequencing of Plant Genomes.</title>
        <authorList>
            <person name="Rounsley S."/>
            <person name="Marri P.R."/>
            <person name="Yu Y."/>
            <person name="He R."/>
            <person name="Sisneros N."/>
            <person name="Goicoechea J.L."/>
            <person name="Lee S.J."/>
            <person name="Angelova A."/>
            <person name="Kudrna D."/>
            <person name="Luo M."/>
            <person name="Affourtit J."/>
            <person name="Desany B."/>
            <person name="Knight J."/>
            <person name="Niazi F."/>
            <person name="Egholm M."/>
            <person name="Wing R.A."/>
        </authorList>
    </citation>
    <scope>NUCLEOTIDE SEQUENCE [LARGE SCALE GENOMIC DNA]</scope>
    <source>
        <strain evidence="9">cv. IRGC 105608</strain>
    </source>
</reference>
<evidence type="ECO:0000256" key="2">
    <source>
        <dbReference type="ARBA" id="ARBA00007635"/>
    </source>
</evidence>
<feature type="domain" description="EamA" evidence="8">
    <location>
        <begin position="210"/>
        <end position="288"/>
    </location>
</feature>
<feature type="compositionally biased region" description="Low complexity" evidence="6">
    <location>
        <begin position="907"/>
        <end position="919"/>
    </location>
</feature>
<feature type="compositionally biased region" description="Low complexity" evidence="6">
    <location>
        <begin position="310"/>
        <end position="322"/>
    </location>
</feature>
<keyword evidence="10" id="KW-1185">Reference proteome</keyword>
<comment type="subcellular location">
    <subcellularLocation>
        <location evidence="1">Membrane</location>
        <topology evidence="1">Multi-pass membrane protein</topology>
    </subcellularLocation>
</comment>
<evidence type="ECO:0000313" key="9">
    <source>
        <dbReference type="EnsemblPlants" id="OBART01G06870.1"/>
    </source>
</evidence>
<feature type="transmembrane region" description="Helical" evidence="7">
    <location>
        <begin position="462"/>
        <end position="483"/>
    </location>
</feature>
<feature type="domain" description="EamA" evidence="8">
    <location>
        <begin position="7"/>
        <end position="131"/>
    </location>
</feature>
<evidence type="ECO:0000256" key="1">
    <source>
        <dbReference type="ARBA" id="ARBA00004141"/>
    </source>
</evidence>
<feature type="transmembrane region" description="Helical" evidence="7">
    <location>
        <begin position="68"/>
        <end position="87"/>
    </location>
</feature>
<feature type="transmembrane region" description="Helical" evidence="7">
    <location>
        <begin position="563"/>
        <end position="581"/>
    </location>
</feature>
<dbReference type="InterPro" id="IPR037185">
    <property type="entry name" value="EmrE-like"/>
</dbReference>
<feature type="region of interest" description="Disordered" evidence="6">
    <location>
        <begin position="307"/>
        <end position="328"/>
    </location>
</feature>
<sequence>MDAKKPYFIAIIIQVIYTGLFVVTKAAFNHGTNTFIFIFYRQAAASLLLLPLAIILERKNAPPMSIRLFAKLFLYALLGNTISFNLYNTGLKYTSSTVASAAASSVPVLTFFFAVLLRLEVIRLRRLSGVAKVAGVGLCLGGVLPPEPPPRVRRRRRERKQWRGDEGEVGDGDAPDAAVQRDVVALDRAHVAAAQRVPLQDAGHPAAWRLRPDAGLLAVAYSAVAVTGVSYYLQAWCIQKKGPVFLAMSSPLSFVFTIFCSSFFLGEVVHLGSVVGGVLMVAGLYSVLWGKSKEHDTLTVAAGQQEEDAAAPPAAESSSSSDNESKHQQGRFASADQQLINTGLFVISKAAFNHGMNTFVFIFYRQAAASLLLLPLAIVLERRNAPPMSLRLFTKLFLYALLGNTLSLNMYNLGLKYTSPTVASATTNSIPVVTFFFALLLRRAQSIIHLWVEVIRLKSLSGAAKMAGVVLCVGGVLAIALYAGPAISPVNHHRAFGGGGGGGHESASATTRTRWVKGTLLMLLSNATWSLWTVLMASLLREYPSKLLATAAQSNMQTMDSKTPYIVVIVIEVIYTGLYIISKAAFNQGMNTFIFSFYRQAAASVLLLPLAIILERRNAPPMSLRLFIKLFLCALLGNTGSLNLYNMGLKYTSSTVASATTSSIPVVTFFLALLLRQEVIRLSSSGVAKAAGVGLSLAGVLVIALYAGPAISPLNHHRAFAGGGGHEASSESGTRTRWIEGTLLMVVANAMWSLWIVLMAFLLNEHPNSKLLATTLQSVISTAQSLALAAAVERDPAAWRLRLDTGLLAVVYSGVAVTGVSCYLQAWCIEKKGPVFLAMGSPLSIVFTIFCSLFLLGEIEHLGSIVGGILMVAGLYSVLWGKNKEHKTLTLTTATATATATVAAVQQQEAAAAPAPDADSGNELQQRRLASPEQQV</sequence>
<feature type="transmembrane region" description="Helical" evidence="7">
    <location>
        <begin position="34"/>
        <end position="56"/>
    </location>
</feature>
<keyword evidence="5 7" id="KW-0472">Membrane</keyword>
<dbReference type="Gramene" id="OBART01G06870.1">
    <property type="protein sequence ID" value="OBART01G06870.1"/>
    <property type="gene ID" value="OBART01G06870"/>
</dbReference>
<dbReference type="EnsemblPlants" id="OBART01G06870.1">
    <property type="protein sequence ID" value="OBART01G06870.1"/>
    <property type="gene ID" value="OBART01G06870"/>
</dbReference>
<keyword evidence="3 7" id="KW-0812">Transmembrane</keyword>
<feature type="transmembrane region" description="Helical" evidence="7">
    <location>
        <begin position="245"/>
        <end position="265"/>
    </location>
</feature>
<dbReference type="PaxDb" id="65489-OBART01G06870.1"/>
<feature type="compositionally biased region" description="Basic residues" evidence="6">
    <location>
        <begin position="151"/>
        <end position="160"/>
    </location>
</feature>
<feature type="transmembrane region" description="Helical" evidence="7">
    <location>
        <begin position="271"/>
        <end position="289"/>
    </location>
</feature>
<proteinExistence type="inferred from homology"/>
<evidence type="ECO:0000256" key="5">
    <source>
        <dbReference type="ARBA" id="ARBA00023136"/>
    </source>
</evidence>
<dbReference type="AlphaFoldDB" id="A0A0D3EKX8"/>
<evidence type="ECO:0000256" key="6">
    <source>
        <dbReference type="SAM" id="MobiDB-lite"/>
    </source>
</evidence>
<feature type="transmembrane region" description="Helical" evidence="7">
    <location>
        <begin position="362"/>
        <end position="380"/>
    </location>
</feature>
<feature type="transmembrane region" description="Helical" evidence="7">
    <location>
        <begin position="214"/>
        <end position="233"/>
    </location>
</feature>
<dbReference type="InterPro" id="IPR000620">
    <property type="entry name" value="EamA_dom"/>
</dbReference>
<feature type="domain" description="EamA" evidence="8">
    <location>
        <begin position="565"/>
        <end position="704"/>
    </location>
</feature>
<feature type="region of interest" description="Disordered" evidence="6">
    <location>
        <begin position="149"/>
        <end position="175"/>
    </location>
</feature>